<evidence type="ECO:0000313" key="2">
    <source>
        <dbReference type="Proteomes" id="UP001597262"/>
    </source>
</evidence>
<proteinExistence type="predicted"/>
<dbReference type="RefSeq" id="WP_379317727.1">
    <property type="nucleotide sequence ID" value="NZ_JBHTLM010000003.1"/>
</dbReference>
<gene>
    <name evidence="1" type="ORF">ACFQ3W_06245</name>
</gene>
<comment type="caution">
    <text evidence="1">The sequence shown here is derived from an EMBL/GenBank/DDBJ whole genome shotgun (WGS) entry which is preliminary data.</text>
</comment>
<accession>A0ABW3RUU9</accession>
<dbReference type="EMBL" id="JBHTLM010000003">
    <property type="protein sequence ID" value="MFD1175906.1"/>
    <property type="molecule type" value="Genomic_DNA"/>
</dbReference>
<dbReference type="Proteomes" id="UP001597262">
    <property type="component" value="Unassembled WGS sequence"/>
</dbReference>
<sequence length="113" mass="12832">MYGRSQYRFAYAAAWTPSRVELNQKLRALWEQHIYWTRLTINSIVGRLPDESYTTARLLRNPNDFAAVLRPLYGPAIATRFAELLRAHLTIAAELIKDLQAGNTAAAADAQKR</sequence>
<keyword evidence="2" id="KW-1185">Reference proteome</keyword>
<evidence type="ECO:0000313" key="1">
    <source>
        <dbReference type="EMBL" id="MFD1175906.1"/>
    </source>
</evidence>
<organism evidence="1 2">
    <name type="scientific">Paenibacillus puldeungensis</name>
    <dbReference type="NCBI Taxonomy" id="696536"/>
    <lineage>
        <taxon>Bacteria</taxon>
        <taxon>Bacillati</taxon>
        <taxon>Bacillota</taxon>
        <taxon>Bacilli</taxon>
        <taxon>Bacillales</taxon>
        <taxon>Paenibacillaceae</taxon>
        <taxon>Paenibacillus</taxon>
    </lineage>
</organism>
<protein>
    <submittedName>
        <fullName evidence="1">Uncharacterized protein</fullName>
    </submittedName>
</protein>
<name>A0ABW3RUU9_9BACL</name>
<reference evidence="2" key="1">
    <citation type="journal article" date="2019" name="Int. J. Syst. Evol. Microbiol.">
        <title>The Global Catalogue of Microorganisms (GCM) 10K type strain sequencing project: providing services to taxonomists for standard genome sequencing and annotation.</title>
        <authorList>
            <consortium name="The Broad Institute Genomics Platform"/>
            <consortium name="The Broad Institute Genome Sequencing Center for Infectious Disease"/>
            <person name="Wu L."/>
            <person name="Ma J."/>
        </authorList>
    </citation>
    <scope>NUCLEOTIDE SEQUENCE [LARGE SCALE GENOMIC DNA]</scope>
    <source>
        <strain evidence="2">CCUG 59189</strain>
    </source>
</reference>